<dbReference type="OrthoDB" id="1121857at2"/>
<accession>A0A1I1M1X6</accession>
<dbReference type="Proteomes" id="UP000199438">
    <property type="component" value="Unassembled WGS sequence"/>
</dbReference>
<dbReference type="STRING" id="1334022.SAMN04487907_108129"/>
<proteinExistence type="predicted"/>
<evidence type="ECO:0000313" key="1">
    <source>
        <dbReference type="EMBL" id="SFC75660.1"/>
    </source>
</evidence>
<organism evidence="1 2">
    <name type="scientific">Zunongwangia mangrovi</name>
    <dbReference type="NCBI Taxonomy" id="1334022"/>
    <lineage>
        <taxon>Bacteria</taxon>
        <taxon>Pseudomonadati</taxon>
        <taxon>Bacteroidota</taxon>
        <taxon>Flavobacteriia</taxon>
        <taxon>Flavobacteriales</taxon>
        <taxon>Flavobacteriaceae</taxon>
        <taxon>Zunongwangia</taxon>
    </lineage>
</organism>
<name>A0A1I1M1X6_9FLAO</name>
<reference evidence="2" key="1">
    <citation type="submission" date="2016-10" db="EMBL/GenBank/DDBJ databases">
        <authorList>
            <person name="Varghese N."/>
            <person name="Submissions S."/>
        </authorList>
    </citation>
    <scope>NUCLEOTIDE SEQUENCE [LARGE SCALE GENOMIC DNA]</scope>
    <source>
        <strain evidence="2">DSM 24499</strain>
    </source>
</reference>
<protein>
    <submittedName>
        <fullName evidence="1">Uncharacterized protein</fullName>
    </submittedName>
</protein>
<evidence type="ECO:0000313" key="2">
    <source>
        <dbReference type="Proteomes" id="UP000199438"/>
    </source>
</evidence>
<sequence length="88" mass="10006">MASKRLLKRDVNNVFGDIIEAAYIHQEANPEEDKAKTEAIVDEAIADFDELIVKINQKDVENKSQHFKAIEKELEAKAEKLIEKVNAL</sequence>
<dbReference type="AlphaFoldDB" id="A0A1I1M1X6"/>
<gene>
    <name evidence="1" type="ORF">SAMN04487907_108129</name>
</gene>
<dbReference type="EMBL" id="FOKV01000008">
    <property type="protein sequence ID" value="SFC75660.1"/>
    <property type="molecule type" value="Genomic_DNA"/>
</dbReference>
<dbReference type="RefSeq" id="WP_013070668.1">
    <property type="nucleotide sequence ID" value="NZ_FOKV01000008.1"/>
</dbReference>
<keyword evidence="2" id="KW-1185">Reference proteome</keyword>